<accession>A0ABR1LYX0</accession>
<organism evidence="1 2">
    <name type="scientific">Phyllosticta citricarpa</name>
    <dbReference type="NCBI Taxonomy" id="55181"/>
    <lineage>
        <taxon>Eukaryota</taxon>
        <taxon>Fungi</taxon>
        <taxon>Dikarya</taxon>
        <taxon>Ascomycota</taxon>
        <taxon>Pezizomycotina</taxon>
        <taxon>Dothideomycetes</taxon>
        <taxon>Dothideomycetes incertae sedis</taxon>
        <taxon>Botryosphaeriales</taxon>
        <taxon>Phyllostictaceae</taxon>
        <taxon>Phyllosticta</taxon>
    </lineage>
</organism>
<gene>
    <name evidence="1" type="ORF">IWX46DRAFT_193892</name>
</gene>
<sequence>MMMMKVIYLGMTTGSVLPSYLHQLRTWLLWTALLCLTQPKRIGPSVRLSTHLSICRCPNTKRRRSCCCRLRNPEWMDGWMDGEDSKQLSENHPTPLQVYPSVRPSVHAESQSKPEKYSTCVWTLMRWKDA</sequence>
<name>A0ABR1LYX0_9PEZI</name>
<dbReference type="EMBL" id="JBBPDW010000026">
    <property type="protein sequence ID" value="KAK7540398.1"/>
    <property type="molecule type" value="Genomic_DNA"/>
</dbReference>
<evidence type="ECO:0000313" key="2">
    <source>
        <dbReference type="Proteomes" id="UP001365128"/>
    </source>
</evidence>
<reference evidence="1 2" key="1">
    <citation type="submission" date="2024-04" db="EMBL/GenBank/DDBJ databases">
        <title>Phyllosticta paracitricarpa is synonymous to the EU quarantine fungus P. citricarpa based on phylogenomic analyses.</title>
        <authorList>
            <consortium name="Lawrence Berkeley National Laboratory"/>
            <person name="Van Ingen-Buijs V.A."/>
            <person name="Van Westerhoven A.C."/>
            <person name="Haridas S."/>
            <person name="Skiadas P."/>
            <person name="Martin F."/>
            <person name="Groenewald J.Z."/>
            <person name="Crous P.W."/>
            <person name="Seidl M.F."/>
        </authorList>
    </citation>
    <scope>NUCLEOTIDE SEQUENCE [LARGE SCALE GENOMIC DNA]</scope>
    <source>
        <strain evidence="1 2">CBS 122670</strain>
    </source>
</reference>
<protein>
    <recommendedName>
        <fullName evidence="3">Secreted protein</fullName>
    </recommendedName>
</protein>
<comment type="caution">
    <text evidence="1">The sequence shown here is derived from an EMBL/GenBank/DDBJ whole genome shotgun (WGS) entry which is preliminary data.</text>
</comment>
<dbReference type="Proteomes" id="UP001365128">
    <property type="component" value="Unassembled WGS sequence"/>
</dbReference>
<proteinExistence type="predicted"/>
<evidence type="ECO:0008006" key="3">
    <source>
        <dbReference type="Google" id="ProtNLM"/>
    </source>
</evidence>
<keyword evidence="2" id="KW-1185">Reference proteome</keyword>
<evidence type="ECO:0000313" key="1">
    <source>
        <dbReference type="EMBL" id="KAK7540398.1"/>
    </source>
</evidence>